<dbReference type="Proteomes" id="UP000321927">
    <property type="component" value="Unassembled WGS sequence"/>
</dbReference>
<dbReference type="GO" id="GO:0006354">
    <property type="term" value="P:DNA-templated transcription elongation"/>
    <property type="evidence" value="ECO:0007669"/>
    <property type="project" value="TreeGrafter"/>
</dbReference>
<keyword evidence="2" id="KW-0808">Transferase</keyword>
<evidence type="ECO:0000259" key="1">
    <source>
        <dbReference type="Pfam" id="PF01272"/>
    </source>
</evidence>
<dbReference type="GO" id="GO:0070063">
    <property type="term" value="F:RNA polymerase binding"/>
    <property type="evidence" value="ECO:0007669"/>
    <property type="project" value="InterPro"/>
</dbReference>
<comment type="caution">
    <text evidence="2">The sequence shown here is derived from an EMBL/GenBank/DDBJ whole genome shotgun (WGS) entry which is preliminary data.</text>
</comment>
<evidence type="ECO:0000313" key="3">
    <source>
        <dbReference type="EMBL" id="TXD80027.1"/>
    </source>
</evidence>
<organism evidence="2 4">
    <name type="scientific">Algoriphagus ratkowskyi</name>
    <dbReference type="NCBI Taxonomy" id="57028"/>
    <lineage>
        <taxon>Bacteria</taxon>
        <taxon>Pseudomonadati</taxon>
        <taxon>Bacteroidota</taxon>
        <taxon>Cytophagia</taxon>
        <taxon>Cytophagales</taxon>
        <taxon>Cyclobacteriaceae</taxon>
        <taxon>Algoriphagus</taxon>
    </lineage>
</organism>
<dbReference type="GO" id="GO:0016301">
    <property type="term" value="F:kinase activity"/>
    <property type="evidence" value="ECO:0007669"/>
    <property type="project" value="UniProtKB-KW"/>
</dbReference>
<dbReference type="AlphaFoldDB" id="A0A2W7QQ93"/>
<dbReference type="EMBL" id="VORV01000001">
    <property type="protein sequence ID" value="TXD80027.1"/>
    <property type="molecule type" value="Genomic_DNA"/>
</dbReference>
<keyword evidence="3" id="KW-0648">Protein biosynthesis</keyword>
<proteinExistence type="predicted"/>
<dbReference type="InterPro" id="IPR036953">
    <property type="entry name" value="GreA/GreB_C_sf"/>
</dbReference>
<feature type="domain" description="Transcription elongation factor GreA/GreB C-terminal" evidence="1">
    <location>
        <begin position="50"/>
        <end position="122"/>
    </location>
</feature>
<dbReference type="PANTHER" id="PTHR30437">
    <property type="entry name" value="TRANSCRIPTION ELONGATION FACTOR GREA"/>
    <property type="match status" value="1"/>
</dbReference>
<dbReference type="InterPro" id="IPR023459">
    <property type="entry name" value="Tscrpt_elong_fac_GreA/B_fam"/>
</dbReference>
<dbReference type="PANTHER" id="PTHR30437:SF5">
    <property type="entry name" value="REGULATOR OF NUCLEOSIDE DIPHOSPHATE KINASE"/>
    <property type="match status" value="1"/>
</dbReference>
<reference evidence="2 4" key="1">
    <citation type="submission" date="2018-06" db="EMBL/GenBank/DDBJ databases">
        <title>Genomic Encyclopedia of Archaeal and Bacterial Type Strains, Phase II (KMG-II): from individual species to whole genera.</title>
        <authorList>
            <person name="Goeker M."/>
        </authorList>
    </citation>
    <scope>NUCLEOTIDE SEQUENCE [LARGE SCALE GENOMIC DNA]</scope>
    <source>
        <strain evidence="2 4">DSM 22686</strain>
    </source>
</reference>
<dbReference type="OrthoDB" id="192847at2"/>
<name>A0A2W7QQ93_9BACT</name>
<evidence type="ECO:0000313" key="2">
    <source>
        <dbReference type="EMBL" id="PZX50673.1"/>
    </source>
</evidence>
<dbReference type="SUPFAM" id="SSF54534">
    <property type="entry name" value="FKBP-like"/>
    <property type="match status" value="1"/>
</dbReference>
<keyword evidence="3" id="KW-0251">Elongation factor</keyword>
<dbReference type="Pfam" id="PF01272">
    <property type="entry name" value="GreA_GreB"/>
    <property type="match status" value="1"/>
</dbReference>
<dbReference type="RefSeq" id="WP_086503092.1">
    <property type="nucleotide sequence ID" value="NZ_MSSV01000026.1"/>
</dbReference>
<dbReference type="Proteomes" id="UP000249115">
    <property type="component" value="Unassembled WGS sequence"/>
</dbReference>
<keyword evidence="2" id="KW-0418">Kinase</keyword>
<dbReference type="GO" id="GO:0003677">
    <property type="term" value="F:DNA binding"/>
    <property type="evidence" value="ECO:0007669"/>
    <property type="project" value="InterPro"/>
</dbReference>
<gene>
    <name evidence="3" type="ORF">ESW18_02565</name>
    <name evidence="2" type="ORF">LV84_03985</name>
</gene>
<sequence length="128" mass="14430">MKPILTKSDYETIKELILNTPSHLRTKEISLLAREIELAKKVVDSKIEPQVIRINSFFEVQDVASGKLLNFQLTLPKNSNLEDKKLSVLSPLGVALIGFQEGMEIEWLLPGGMKKLKILKVQTHVHAD</sequence>
<reference evidence="3 5" key="2">
    <citation type="submission" date="2019-08" db="EMBL/GenBank/DDBJ databases">
        <title>Genome of Algoriphagus ratkowskyi IC026.</title>
        <authorList>
            <person name="Bowman J.P."/>
        </authorList>
    </citation>
    <scope>NUCLEOTIDE SEQUENCE [LARGE SCALE GENOMIC DNA]</scope>
    <source>
        <strain evidence="3 5">IC026</strain>
    </source>
</reference>
<dbReference type="InterPro" id="IPR001437">
    <property type="entry name" value="Tscrpt_elong_fac_GreA/B_C"/>
</dbReference>
<dbReference type="GO" id="GO:0032784">
    <property type="term" value="P:regulation of DNA-templated transcription elongation"/>
    <property type="evidence" value="ECO:0007669"/>
    <property type="project" value="InterPro"/>
</dbReference>
<dbReference type="Gene3D" id="3.10.50.30">
    <property type="entry name" value="Transcription elongation factor, GreA/GreB, C-terminal domain"/>
    <property type="match status" value="1"/>
</dbReference>
<keyword evidence="5" id="KW-1185">Reference proteome</keyword>
<protein>
    <submittedName>
        <fullName evidence="3">GreA/GreB family elongation factor</fullName>
    </submittedName>
    <submittedName>
        <fullName evidence="2">Regulator of nucleoside diphosphate kinase</fullName>
    </submittedName>
</protein>
<evidence type="ECO:0000313" key="4">
    <source>
        <dbReference type="Proteomes" id="UP000249115"/>
    </source>
</evidence>
<accession>A0A2W7QQ93</accession>
<evidence type="ECO:0000313" key="5">
    <source>
        <dbReference type="Proteomes" id="UP000321927"/>
    </source>
</evidence>
<dbReference type="GO" id="GO:0003746">
    <property type="term" value="F:translation elongation factor activity"/>
    <property type="evidence" value="ECO:0007669"/>
    <property type="project" value="UniProtKB-KW"/>
</dbReference>
<dbReference type="EMBL" id="QKZU01000022">
    <property type="protein sequence ID" value="PZX50673.1"/>
    <property type="molecule type" value="Genomic_DNA"/>
</dbReference>